<accession>A0A248LHH3</accession>
<name>A0A248LHH3_9NEIS</name>
<evidence type="ECO:0000313" key="1">
    <source>
        <dbReference type="EMBL" id="ASJ24200.1"/>
    </source>
</evidence>
<protein>
    <submittedName>
        <fullName evidence="1">Uncharacterized protein</fullName>
    </submittedName>
</protein>
<evidence type="ECO:0000313" key="2">
    <source>
        <dbReference type="Proteomes" id="UP000197424"/>
    </source>
</evidence>
<reference evidence="2" key="1">
    <citation type="submission" date="2017-06" db="EMBL/GenBank/DDBJ databases">
        <title>Whole genome sequence of Laribacter hongkongensis LHGZ1.</title>
        <authorList>
            <person name="Chen D."/>
            <person name="Wu H."/>
            <person name="Chen J."/>
        </authorList>
    </citation>
    <scope>NUCLEOTIDE SEQUENCE [LARGE SCALE GENOMIC DNA]</scope>
    <source>
        <strain evidence="2">LHGZ1</strain>
    </source>
</reference>
<gene>
    <name evidence="1" type="ORF">LHGZ1_1369</name>
</gene>
<dbReference type="EMBL" id="CP022115">
    <property type="protein sequence ID" value="ASJ24200.1"/>
    <property type="molecule type" value="Genomic_DNA"/>
</dbReference>
<dbReference type="Proteomes" id="UP000197424">
    <property type="component" value="Chromosome"/>
</dbReference>
<dbReference type="AlphaFoldDB" id="A0A248LHH3"/>
<proteinExistence type="predicted"/>
<sequence length="78" mass="7694">MSTGHKAGVAACTARVPERASTRAQSCLVNVSHAALAISVAGGGSGMCGCGVWWCAAPGGFGWLIQPGDVPAAVPGLW</sequence>
<organism evidence="1 2">
    <name type="scientific">Laribacter hongkongensis</name>
    <dbReference type="NCBI Taxonomy" id="168471"/>
    <lineage>
        <taxon>Bacteria</taxon>
        <taxon>Pseudomonadati</taxon>
        <taxon>Pseudomonadota</taxon>
        <taxon>Betaproteobacteria</taxon>
        <taxon>Neisseriales</taxon>
        <taxon>Aquaspirillaceae</taxon>
        <taxon>Laribacter</taxon>
    </lineage>
</organism>